<dbReference type="SUPFAM" id="SSF55347">
    <property type="entry name" value="Glyceraldehyde-3-phosphate dehydrogenase-like, C-terminal domain"/>
    <property type="match status" value="1"/>
</dbReference>
<dbReference type="InterPro" id="IPR055080">
    <property type="entry name" value="Gal80p-like_C"/>
</dbReference>
<dbReference type="RefSeq" id="WP_254292450.1">
    <property type="nucleotide sequence ID" value="NZ_JAMLDX010000004.1"/>
</dbReference>
<accession>A0A9X2KLE9</accession>
<evidence type="ECO:0000259" key="2">
    <source>
        <dbReference type="Pfam" id="PF01408"/>
    </source>
</evidence>
<dbReference type="Gene3D" id="3.30.360.10">
    <property type="entry name" value="Dihydrodipicolinate Reductase, domain 2"/>
    <property type="match status" value="1"/>
</dbReference>
<feature type="domain" description="Gfo/Idh/MocA-like oxidoreductase N-terminal" evidence="2">
    <location>
        <begin position="6"/>
        <end position="125"/>
    </location>
</feature>
<evidence type="ECO:0000313" key="4">
    <source>
        <dbReference type="EMBL" id="MCP3730331.1"/>
    </source>
</evidence>
<protein>
    <submittedName>
        <fullName evidence="4">Gfo/Idh/MocA family oxidoreductase</fullName>
    </submittedName>
</protein>
<evidence type="ECO:0000256" key="1">
    <source>
        <dbReference type="ARBA" id="ARBA00023002"/>
    </source>
</evidence>
<dbReference type="GO" id="GO:0000166">
    <property type="term" value="F:nucleotide binding"/>
    <property type="evidence" value="ECO:0007669"/>
    <property type="project" value="InterPro"/>
</dbReference>
<reference evidence="4" key="1">
    <citation type="submission" date="2022-05" db="EMBL/GenBank/DDBJ databases">
        <title>Sphingomonas sp. strain MG17 Genome sequencing and assembly.</title>
        <authorList>
            <person name="Kim I."/>
        </authorList>
    </citation>
    <scope>NUCLEOTIDE SEQUENCE</scope>
    <source>
        <strain evidence="4">MG17</strain>
    </source>
</reference>
<dbReference type="InterPro" id="IPR000683">
    <property type="entry name" value="Gfo/Idh/MocA-like_OxRdtase_N"/>
</dbReference>
<dbReference type="SUPFAM" id="SSF51735">
    <property type="entry name" value="NAD(P)-binding Rossmann-fold domains"/>
    <property type="match status" value="1"/>
</dbReference>
<evidence type="ECO:0000259" key="3">
    <source>
        <dbReference type="Pfam" id="PF22685"/>
    </source>
</evidence>
<gene>
    <name evidence="4" type="ORF">M9978_07800</name>
</gene>
<dbReference type="PANTHER" id="PTHR43818:SF11">
    <property type="entry name" value="BCDNA.GH03377"/>
    <property type="match status" value="1"/>
</dbReference>
<proteinExistence type="predicted"/>
<keyword evidence="1" id="KW-0560">Oxidoreductase</keyword>
<dbReference type="PANTHER" id="PTHR43818">
    <property type="entry name" value="BCDNA.GH03377"/>
    <property type="match status" value="1"/>
</dbReference>
<dbReference type="GO" id="GO:0016491">
    <property type="term" value="F:oxidoreductase activity"/>
    <property type="evidence" value="ECO:0007669"/>
    <property type="project" value="UniProtKB-KW"/>
</dbReference>
<evidence type="ECO:0000313" key="5">
    <source>
        <dbReference type="Proteomes" id="UP001139451"/>
    </source>
</evidence>
<name>A0A9X2KLE9_9SPHN</name>
<keyword evidence="5" id="KW-1185">Reference proteome</keyword>
<comment type="caution">
    <text evidence="4">The sequence shown here is derived from an EMBL/GenBank/DDBJ whole genome shotgun (WGS) entry which is preliminary data.</text>
</comment>
<dbReference type="Proteomes" id="UP001139451">
    <property type="component" value="Unassembled WGS sequence"/>
</dbReference>
<organism evidence="4 5">
    <name type="scientific">Sphingomonas tagetis</name>
    <dbReference type="NCBI Taxonomy" id="2949092"/>
    <lineage>
        <taxon>Bacteria</taxon>
        <taxon>Pseudomonadati</taxon>
        <taxon>Pseudomonadota</taxon>
        <taxon>Alphaproteobacteria</taxon>
        <taxon>Sphingomonadales</taxon>
        <taxon>Sphingomonadaceae</taxon>
        <taxon>Sphingomonas</taxon>
    </lineage>
</organism>
<dbReference type="InterPro" id="IPR050463">
    <property type="entry name" value="Gfo/Idh/MocA_oxidrdct_glycsds"/>
</dbReference>
<sequence>MADRIRVGLVGANPDPVKSWGTRAHIPALKHLPDYELVALCTSNPASARAAAEHFAVPLAFSDPREMAAHGSVDLVAISVRTPLHRSLVQATLAEGKHVYCEWPLGVTTEEALATLAETEAAGVQSVIGLQGRFNETLNYAADLIAGGFVGKLTAVTMEVEQENFGPVETSANAYTADVANGANLLRIATAQALSGMCHAVGNFGELSATVSCQHQQARIIETGEIIPKSSPDQIIINGTLENGAVASVHIKGGATRTAGVRLEINGREGDLLLTSEGGANVHRAILRMAGGRDGQLDPMALPVRYALEPAGLGPGPALGIAHLYRDFATHLRSGQPSPLNFRHAVRWQQLIDAIQLASDTGQRQNLGVPAAVSA</sequence>
<dbReference type="EMBL" id="JAMLDX010000004">
    <property type="protein sequence ID" value="MCP3730331.1"/>
    <property type="molecule type" value="Genomic_DNA"/>
</dbReference>
<feature type="domain" description="Gal80p-like C-terminal" evidence="3">
    <location>
        <begin position="139"/>
        <end position="276"/>
    </location>
</feature>
<dbReference type="Gene3D" id="3.40.50.720">
    <property type="entry name" value="NAD(P)-binding Rossmann-like Domain"/>
    <property type="match status" value="1"/>
</dbReference>
<dbReference type="Pfam" id="PF01408">
    <property type="entry name" value="GFO_IDH_MocA"/>
    <property type="match status" value="1"/>
</dbReference>
<dbReference type="InterPro" id="IPR036291">
    <property type="entry name" value="NAD(P)-bd_dom_sf"/>
</dbReference>
<dbReference type="Pfam" id="PF22685">
    <property type="entry name" value="Gal80p_C-like"/>
    <property type="match status" value="1"/>
</dbReference>
<dbReference type="AlphaFoldDB" id="A0A9X2KLE9"/>